<evidence type="ECO:0008006" key="3">
    <source>
        <dbReference type="Google" id="ProtNLM"/>
    </source>
</evidence>
<organism evidence="2">
    <name type="scientific">Ananas comosus var. bracteatus</name>
    <name type="common">red pineapple</name>
    <dbReference type="NCBI Taxonomy" id="296719"/>
    <lineage>
        <taxon>Eukaryota</taxon>
        <taxon>Viridiplantae</taxon>
        <taxon>Streptophyta</taxon>
        <taxon>Embryophyta</taxon>
        <taxon>Tracheophyta</taxon>
        <taxon>Spermatophyta</taxon>
        <taxon>Magnoliopsida</taxon>
        <taxon>Liliopsida</taxon>
        <taxon>Poales</taxon>
        <taxon>Bromeliaceae</taxon>
        <taxon>Bromelioideae</taxon>
        <taxon>Ananas</taxon>
    </lineage>
</organism>
<protein>
    <recommendedName>
        <fullName evidence="3">Reverse transcriptase Ty1/copia-type domain-containing protein</fullName>
    </recommendedName>
</protein>
<name>A0A6V7NSG1_ANACO</name>
<gene>
    <name evidence="2" type="ORF">CB5_LOCUS4744</name>
</gene>
<reference evidence="2" key="1">
    <citation type="submission" date="2020-07" db="EMBL/GenBank/DDBJ databases">
        <authorList>
            <person name="Lin J."/>
        </authorList>
    </citation>
    <scope>NUCLEOTIDE SEQUENCE</scope>
</reference>
<dbReference type="AlphaFoldDB" id="A0A6V7NSG1"/>
<evidence type="ECO:0000313" key="2">
    <source>
        <dbReference type="EMBL" id="CAD1821533.1"/>
    </source>
</evidence>
<proteinExistence type="predicted"/>
<feature type="signal peptide" evidence="1">
    <location>
        <begin position="1"/>
        <end position="17"/>
    </location>
</feature>
<dbReference type="EMBL" id="LR862141">
    <property type="protein sequence ID" value="CAD1821533.1"/>
    <property type="molecule type" value="Genomic_DNA"/>
</dbReference>
<keyword evidence="1" id="KW-0732">Signal</keyword>
<evidence type="ECO:0000256" key="1">
    <source>
        <dbReference type="SAM" id="SignalP"/>
    </source>
</evidence>
<feature type="chain" id="PRO_5027802084" description="Reverse transcriptase Ty1/copia-type domain-containing protein" evidence="1">
    <location>
        <begin position="18"/>
        <end position="134"/>
    </location>
</feature>
<sequence length="134" mass="15119">MLSPGAARLFLLSSSVARLILLMLDATRSSCCFLYKRFDSFMIGHGYSRSKHDSCVYFRKLDNGFFIYLLLYVNDMLIASIEINKLKTLLKSEDLDRKKSLSGYVFSIGGCAVSWKSSLQPIVALSTTERNILL</sequence>
<accession>A0A6V7NSG1</accession>